<accession>A0A0A2B2Y7</accession>
<sequence>MKKLLLTTSFLLTSLAAPLLAEESKSIYLSIGGGIASPSDVEGDTTLGGTKYDATFPTDNTGFYSAAIGKKFNDFRIEFNYAQADVDTDSITLTTGGNGVTASISPNLEVEVKSYMFYGYKDFPNESKFTPYIGLGLGSSTFSAKDQTATVSGTRYSLKGTEESVFSYAAKGGADYEISDNTSLYSEVTYQKFASYDVTEPGYETVNYDSHDLFAVSIGLKFNF</sequence>
<dbReference type="InterPro" id="IPR027385">
    <property type="entry name" value="Beta-barrel_OMP"/>
</dbReference>
<feature type="domain" description="Outer membrane protein beta-barrel" evidence="3">
    <location>
        <begin position="10"/>
        <end position="222"/>
    </location>
</feature>
<dbReference type="SUPFAM" id="SSF56925">
    <property type="entry name" value="OMPA-like"/>
    <property type="match status" value="1"/>
</dbReference>
<dbReference type="Proteomes" id="UP000030481">
    <property type="component" value="Unassembled WGS sequence"/>
</dbReference>
<comment type="caution">
    <text evidence="4">The sequence shown here is derived from an EMBL/GenBank/DDBJ whole genome shotgun (WGS) entry which is preliminary data.</text>
</comment>
<protein>
    <submittedName>
        <fullName evidence="4">Adhesin-like protein</fullName>
    </submittedName>
</protein>
<evidence type="ECO:0000259" key="3">
    <source>
        <dbReference type="Pfam" id="PF13505"/>
    </source>
</evidence>
<evidence type="ECO:0000313" key="4">
    <source>
        <dbReference type="EMBL" id="KGG07502.1"/>
    </source>
</evidence>
<evidence type="ECO:0000256" key="2">
    <source>
        <dbReference type="SAM" id="SignalP"/>
    </source>
</evidence>
<dbReference type="Gene3D" id="2.40.160.20">
    <property type="match status" value="1"/>
</dbReference>
<dbReference type="RefSeq" id="WP_032516884.1">
    <property type="nucleotide sequence ID" value="NZ_JNAR01000015.1"/>
</dbReference>
<feature type="signal peptide" evidence="2">
    <location>
        <begin position="1"/>
        <end position="21"/>
    </location>
</feature>
<organism evidence="4 5">
    <name type="scientific">Prochlorococcus marinus str. MIT 9401</name>
    <dbReference type="NCBI Taxonomy" id="167551"/>
    <lineage>
        <taxon>Bacteria</taxon>
        <taxon>Bacillati</taxon>
        <taxon>Cyanobacteriota</taxon>
        <taxon>Cyanophyceae</taxon>
        <taxon>Synechococcales</taxon>
        <taxon>Prochlorococcaceae</taxon>
        <taxon>Prochlorococcus</taxon>
    </lineage>
</organism>
<name>A0A0A2B2Y7_PROMR</name>
<dbReference type="InterPro" id="IPR011250">
    <property type="entry name" value="OMP/PagP_B-barrel"/>
</dbReference>
<gene>
    <name evidence="4" type="ORF">EV01_1117</name>
</gene>
<evidence type="ECO:0000313" key="5">
    <source>
        <dbReference type="Proteomes" id="UP000030481"/>
    </source>
</evidence>
<keyword evidence="1 2" id="KW-0732">Signal</keyword>
<reference evidence="5" key="1">
    <citation type="journal article" date="2014" name="Sci. Data">
        <title>Genomes of diverse isolates of the marine cyanobacterium Prochlorococcus.</title>
        <authorList>
            <person name="Biller S."/>
            <person name="Berube P."/>
            <person name="Thompson J."/>
            <person name="Kelly L."/>
            <person name="Roggensack S."/>
            <person name="Awad L."/>
            <person name="Roache-Johnson K."/>
            <person name="Ding H."/>
            <person name="Giovannoni S.J."/>
            <person name="Moore L.R."/>
            <person name="Chisholm S.W."/>
        </authorList>
    </citation>
    <scope>NUCLEOTIDE SEQUENCE [LARGE SCALE GENOMIC DNA]</scope>
</reference>
<evidence type="ECO:0000256" key="1">
    <source>
        <dbReference type="ARBA" id="ARBA00022729"/>
    </source>
</evidence>
<dbReference type="AlphaFoldDB" id="A0A0A2B2Y7"/>
<proteinExistence type="predicted"/>
<feature type="chain" id="PRO_5001985346" evidence="2">
    <location>
        <begin position="22"/>
        <end position="224"/>
    </location>
</feature>
<dbReference type="EMBL" id="JNAR01000015">
    <property type="protein sequence ID" value="KGG07502.1"/>
    <property type="molecule type" value="Genomic_DNA"/>
</dbReference>
<dbReference type="Pfam" id="PF13505">
    <property type="entry name" value="OMP_b-brl"/>
    <property type="match status" value="1"/>
</dbReference>